<sequence>MGANPSNNPGEGHGSAYYLQGFLELTIGDKGDITLSVNTSRTDNPAWWVA</sequence>
<organism evidence="1">
    <name type="scientific">marine sediment metagenome</name>
    <dbReference type="NCBI Taxonomy" id="412755"/>
    <lineage>
        <taxon>unclassified sequences</taxon>
        <taxon>metagenomes</taxon>
        <taxon>ecological metagenomes</taxon>
    </lineage>
</organism>
<dbReference type="EMBL" id="BARV01034396">
    <property type="protein sequence ID" value="GAI58613.1"/>
    <property type="molecule type" value="Genomic_DNA"/>
</dbReference>
<gene>
    <name evidence="1" type="ORF">S06H3_53874</name>
</gene>
<protein>
    <submittedName>
        <fullName evidence="1">Uncharacterized protein</fullName>
    </submittedName>
</protein>
<comment type="caution">
    <text evidence="1">The sequence shown here is derived from an EMBL/GenBank/DDBJ whole genome shotgun (WGS) entry which is preliminary data.</text>
</comment>
<reference evidence="1" key="1">
    <citation type="journal article" date="2014" name="Front. Microbiol.">
        <title>High frequency of phylogenetically diverse reductive dehalogenase-homologous genes in deep subseafloor sedimentary metagenomes.</title>
        <authorList>
            <person name="Kawai M."/>
            <person name="Futagami T."/>
            <person name="Toyoda A."/>
            <person name="Takaki Y."/>
            <person name="Nishi S."/>
            <person name="Hori S."/>
            <person name="Arai W."/>
            <person name="Tsubouchi T."/>
            <person name="Morono Y."/>
            <person name="Uchiyama I."/>
            <person name="Ito T."/>
            <person name="Fujiyama A."/>
            <person name="Inagaki F."/>
            <person name="Takami H."/>
        </authorList>
    </citation>
    <scope>NUCLEOTIDE SEQUENCE</scope>
    <source>
        <strain evidence="1">Expedition CK06-06</strain>
    </source>
</reference>
<dbReference type="AlphaFoldDB" id="X1PS17"/>
<accession>X1PS17</accession>
<name>X1PS17_9ZZZZ</name>
<proteinExistence type="predicted"/>
<evidence type="ECO:0000313" key="1">
    <source>
        <dbReference type="EMBL" id="GAI58613.1"/>
    </source>
</evidence>